<organism evidence="2 3">
    <name type="scientific">Vibrio gigantis</name>
    <dbReference type="NCBI Taxonomy" id="296199"/>
    <lineage>
        <taxon>Bacteria</taxon>
        <taxon>Pseudomonadati</taxon>
        <taxon>Pseudomonadota</taxon>
        <taxon>Gammaproteobacteria</taxon>
        <taxon>Vibrionales</taxon>
        <taxon>Vibrionaceae</taxon>
        <taxon>Vibrio</taxon>
    </lineage>
</organism>
<dbReference type="RefSeq" id="WP_086713570.1">
    <property type="nucleotide sequence ID" value="NZ_AP025492.1"/>
</dbReference>
<proteinExistence type="predicted"/>
<gene>
    <name evidence="2" type="ORF">F4W18_11235</name>
</gene>
<dbReference type="Pfam" id="PF13365">
    <property type="entry name" value="Trypsin_2"/>
    <property type="match status" value="1"/>
</dbReference>
<evidence type="ECO:0000256" key="1">
    <source>
        <dbReference type="SAM" id="SignalP"/>
    </source>
</evidence>
<comment type="caution">
    <text evidence="2">The sequence shown here is derived from an EMBL/GenBank/DDBJ whole genome shotgun (WGS) entry which is preliminary data.</text>
</comment>
<feature type="signal peptide" evidence="1">
    <location>
        <begin position="1"/>
        <end position="22"/>
    </location>
</feature>
<keyword evidence="3" id="KW-1185">Reference proteome</keyword>
<reference evidence="2 3" key="1">
    <citation type="submission" date="2019-09" db="EMBL/GenBank/DDBJ databases">
        <title>Draft genome sequence of various Type strains from the CCUG.</title>
        <authorList>
            <person name="Pineiro-Iglesias B."/>
            <person name="Tunovic T."/>
            <person name="Unosson C."/>
            <person name="Inganas E."/>
            <person name="Ohlen M."/>
            <person name="Cardew S."/>
            <person name="Jensie-Markopoulos S."/>
            <person name="Salva-Serra F."/>
            <person name="Jaen-Luchoro D."/>
            <person name="Karlsson R."/>
            <person name="Svensson-Stadler L."/>
            <person name="Chun J."/>
            <person name="Moore E."/>
        </authorList>
    </citation>
    <scope>NUCLEOTIDE SEQUENCE [LARGE SCALE GENOMIC DNA]</scope>
    <source>
        <strain evidence="2 3">CCUG 56969T</strain>
    </source>
</reference>
<evidence type="ECO:0000313" key="2">
    <source>
        <dbReference type="EMBL" id="KAA8677284.1"/>
    </source>
</evidence>
<dbReference type="SUPFAM" id="SSF50494">
    <property type="entry name" value="Trypsin-like serine proteases"/>
    <property type="match status" value="1"/>
</dbReference>
<protein>
    <submittedName>
        <fullName evidence="2">Trypsin-like peptidase domain-containing protein</fullName>
    </submittedName>
</protein>
<name>A0A5M9NZH6_9VIBR</name>
<accession>A0A5M9NZH6</accession>
<keyword evidence="1" id="KW-0732">Signal</keyword>
<dbReference type="InterPro" id="IPR043504">
    <property type="entry name" value="Peptidase_S1_PA_chymotrypsin"/>
</dbReference>
<feature type="chain" id="PRO_5024401839" evidence="1">
    <location>
        <begin position="23"/>
        <end position="556"/>
    </location>
</feature>
<sequence>MKPFHIAATIASFVVTMSNSFAGPCLQSATYNLNNEGVILQQLSQSVFLLERWSEKENSYIPLGTATVISKSGHLLTAKHLFEYTNTANLNLNKFRVTHTDRETQKQSAFSIDNIKHHKDSDITIIKAKDWNENLFRPIKLNFDFRTYPSEVKMYSYSLDNPLEALMSSPGSITRKDSNKFIVIDQIKPYNGQSGSLLINENLHGVGVLSGYIVDDGRVVTSYSELREQEFKFIRATSTHLVQDMVSELEMKDANELVNIFINNPGPLPEPDIRHSLKHNPLSYYLAIIKIVDEHNEIIGKIPTTRLASDFWFQFTSYSSCFLNTDIARQYSRKIHSSLPSNKLDSIVKLQIDEARRNKNIETSIAYYSAANQLAELSPDISKRYWANLDYTALEIAQRINNPSSDTIGSNIALASLVVSERIKSYPNIQHRLTNLQIDSTQQVLLSASQFSQTGDSHYAGSQFALAASGFEKYRSPTNNERIYVIDQSERDFKYHAAMTSLSEPNIPDDALMNLREQLSQSFQGGDLPSINEADIAGAVAQFEINAKERLAPFNR</sequence>
<dbReference type="Gene3D" id="2.40.10.10">
    <property type="entry name" value="Trypsin-like serine proteases"/>
    <property type="match status" value="2"/>
</dbReference>
<dbReference type="EMBL" id="VXJS01000005">
    <property type="protein sequence ID" value="KAA8677284.1"/>
    <property type="molecule type" value="Genomic_DNA"/>
</dbReference>
<dbReference type="AlphaFoldDB" id="A0A5M9NZH6"/>
<dbReference type="Proteomes" id="UP000322521">
    <property type="component" value="Unassembled WGS sequence"/>
</dbReference>
<dbReference type="InterPro" id="IPR009003">
    <property type="entry name" value="Peptidase_S1_PA"/>
</dbReference>
<evidence type="ECO:0000313" key="3">
    <source>
        <dbReference type="Proteomes" id="UP000322521"/>
    </source>
</evidence>